<evidence type="ECO:0000259" key="5">
    <source>
        <dbReference type="PROSITE" id="PS50212"/>
    </source>
</evidence>
<feature type="compositionally biased region" description="Basic and acidic residues" evidence="3">
    <location>
        <begin position="428"/>
        <end position="441"/>
    </location>
</feature>
<evidence type="ECO:0000256" key="2">
    <source>
        <dbReference type="PROSITE-ProRule" id="PRU00168"/>
    </source>
</evidence>
<accession>A0ABR2VYZ4</accession>
<dbReference type="CDD" id="cd06224">
    <property type="entry name" value="REM"/>
    <property type="match status" value="1"/>
</dbReference>
<dbReference type="InterPro" id="IPR056685">
    <property type="entry name" value="DUF7783"/>
</dbReference>
<feature type="region of interest" description="Disordered" evidence="3">
    <location>
        <begin position="458"/>
        <end position="532"/>
    </location>
</feature>
<dbReference type="SMART" id="SM00147">
    <property type="entry name" value="RasGEF"/>
    <property type="match status" value="1"/>
</dbReference>
<evidence type="ECO:0000259" key="4">
    <source>
        <dbReference type="PROSITE" id="PS50009"/>
    </source>
</evidence>
<feature type="domain" description="Ras-GEF" evidence="4">
    <location>
        <begin position="820"/>
        <end position="1054"/>
    </location>
</feature>
<organism evidence="6 7">
    <name type="scientific">Basidiobolus ranarum</name>
    <dbReference type="NCBI Taxonomy" id="34480"/>
    <lineage>
        <taxon>Eukaryota</taxon>
        <taxon>Fungi</taxon>
        <taxon>Fungi incertae sedis</taxon>
        <taxon>Zoopagomycota</taxon>
        <taxon>Entomophthoromycotina</taxon>
        <taxon>Basidiobolomycetes</taxon>
        <taxon>Basidiobolales</taxon>
        <taxon>Basidiobolaceae</taxon>
        <taxon>Basidiobolus</taxon>
    </lineage>
</organism>
<dbReference type="EMBL" id="JASJQH010007345">
    <property type="protein sequence ID" value="KAK9710388.1"/>
    <property type="molecule type" value="Genomic_DNA"/>
</dbReference>
<feature type="region of interest" description="Disordered" evidence="3">
    <location>
        <begin position="1051"/>
        <end position="1107"/>
    </location>
</feature>
<dbReference type="PANTHER" id="PTHR23113">
    <property type="entry name" value="GUANINE NUCLEOTIDE EXCHANGE FACTOR"/>
    <property type="match status" value="1"/>
</dbReference>
<feature type="region of interest" description="Disordered" evidence="3">
    <location>
        <begin position="378"/>
        <end position="442"/>
    </location>
</feature>
<dbReference type="PROSITE" id="PS50009">
    <property type="entry name" value="RASGEF_CAT"/>
    <property type="match status" value="1"/>
</dbReference>
<keyword evidence="1 2" id="KW-0344">Guanine-nucleotide releasing factor</keyword>
<evidence type="ECO:0000256" key="1">
    <source>
        <dbReference type="ARBA" id="ARBA00022658"/>
    </source>
</evidence>
<proteinExistence type="predicted"/>
<dbReference type="InterPro" id="IPR023578">
    <property type="entry name" value="Ras_GEF_dom_sf"/>
</dbReference>
<feature type="compositionally biased region" description="Low complexity" evidence="3">
    <location>
        <begin position="458"/>
        <end position="473"/>
    </location>
</feature>
<evidence type="ECO:0000256" key="3">
    <source>
        <dbReference type="SAM" id="MobiDB-lite"/>
    </source>
</evidence>
<dbReference type="Proteomes" id="UP001479436">
    <property type="component" value="Unassembled WGS sequence"/>
</dbReference>
<reference evidence="6 7" key="1">
    <citation type="submission" date="2023-04" db="EMBL/GenBank/DDBJ databases">
        <title>Genome of Basidiobolus ranarum AG-B5.</title>
        <authorList>
            <person name="Stajich J.E."/>
            <person name="Carter-House D."/>
            <person name="Gryganskyi A."/>
        </authorList>
    </citation>
    <scope>NUCLEOTIDE SEQUENCE [LARGE SCALE GENOMIC DNA]</scope>
    <source>
        <strain evidence="6 7">AG-B5</strain>
    </source>
</reference>
<dbReference type="InterPro" id="IPR036964">
    <property type="entry name" value="RASGEF_cat_dom_sf"/>
</dbReference>
<dbReference type="PANTHER" id="PTHR23113:SF354">
    <property type="entry name" value="BUD SITE SELECTION PROTEIN 5"/>
    <property type="match status" value="1"/>
</dbReference>
<dbReference type="PROSITE" id="PS50212">
    <property type="entry name" value="RASGEF_NTER"/>
    <property type="match status" value="1"/>
</dbReference>
<protein>
    <submittedName>
        <fullName evidence="6">Uncharacterized protein</fullName>
    </submittedName>
</protein>
<dbReference type="InterPro" id="IPR008937">
    <property type="entry name" value="Ras-like_GEF"/>
</dbReference>
<dbReference type="CDD" id="cd00155">
    <property type="entry name" value="RasGEF"/>
    <property type="match status" value="1"/>
</dbReference>
<keyword evidence="7" id="KW-1185">Reference proteome</keyword>
<evidence type="ECO:0000313" key="6">
    <source>
        <dbReference type="EMBL" id="KAK9710388.1"/>
    </source>
</evidence>
<dbReference type="Pfam" id="PF00617">
    <property type="entry name" value="RasGEF"/>
    <property type="match status" value="1"/>
</dbReference>
<dbReference type="SUPFAM" id="SSF48366">
    <property type="entry name" value="Ras GEF"/>
    <property type="match status" value="1"/>
</dbReference>
<comment type="caution">
    <text evidence="6">The sequence shown here is derived from an EMBL/GenBank/DDBJ whole genome shotgun (WGS) entry which is preliminary data.</text>
</comment>
<feature type="domain" description="N-terminal Ras-GEF" evidence="5">
    <location>
        <begin position="624"/>
        <end position="755"/>
    </location>
</feature>
<dbReference type="Pfam" id="PF25006">
    <property type="entry name" value="DUF7783"/>
    <property type="match status" value="1"/>
</dbReference>
<sequence length="1107" mass="125365">MTVQPFPPPTGRRQSDALKNRYSQSHREAMVFSSGSEGSLLNYVGYTQDNNTTQTWDSLLNQVVVSILNLEKSSYILQAHKVHSSIYTLLNATDLLYWNSPVFKIGGLVGVLHHLVGEINWLIVVCKLAESTWPPKDIIPTLRNLSKNFLQTLREFALKAKENEVQVRPPHIAHPFYQLNNNSSDSIFRRQVELQPANYGESSFVHLFERFSLDLLSEVLKIKEMEITNSEELVTGMLLCIDSIGTFLCLLEILNIPNPGDSVLSEITEEAFVAHHNFIQKKISLYSNINELVTSTRATLFSFTQDNAKLSSNEYILNGINSTQEVIQAVKDLLQFEEIIKTINLFETKDYSDDPGMENELDLLKRRVDSVKEFREENGFLSSSSDSESDHPKEIDREKLSIENGIEEINTRTSFSSTSSTWSCNTQEEARESTKEEHDAPVDELALLVDEKARLSTSSELSRSSFQSTSSRQTNDDNRSSNSTMPPLTLDGPVGNVSKVNRSLHDSMKSKSRKRSVFDLTRTQSHSKDGTPTSVAAKLSLALGFNSSRRPSLPAVLPTGLFSSDGEKPVKKGFFRKKSSIDHPSEKKSQLNNIIEERRGSVECKNEEWFLDYDYDPADVVFNPEGQLIGGTIEALVERLTLHDTTIDSDFVNVFLLTFRNFCKPADFCNLLLARFNIMVPDGLTDGEYQSWRLKKLTPIRLRVHNILKTWLESYFYDDEDYECLQPMLNLAEGAMKEMMASSAERLANIVRLKMETLQQESPEDSKPSSLRLGNSKSVDRLMAAAMALVPDTPPPPSILSKTILDSLAEDEPINITDIEALEVARQLTIMDSRLFRAIRPHELIGQEFSKKEESLSVNVRMMSKISTQITEWVAHTILQEEDIRRRLAVLKHFIMIAEKCYTLNNFNTLMAIMCGLNSSMIARLKKTWSLLPGKHEILTENLRRITDHSRNYSEYRKQLKESPPPCLPFLGIYLTDLTFTDDGNRAFRRTNQVINFNKHVKTVRIIQEVQHFQVPYNLADVVELQDYLSREIEACSGWDPNELYELSLQREPRQESGGVPGLRRASSFCDTIPPHSNPPSPSMVPLSTPTSPLANSSITRDSTISK</sequence>
<feature type="compositionally biased region" description="Basic and acidic residues" evidence="3">
    <location>
        <begin position="388"/>
        <end position="401"/>
    </location>
</feature>
<feature type="compositionally biased region" description="Low complexity" evidence="3">
    <location>
        <begin position="411"/>
        <end position="426"/>
    </location>
</feature>
<feature type="compositionally biased region" description="Polar residues" evidence="3">
    <location>
        <begin position="1086"/>
        <end position="1107"/>
    </location>
</feature>
<dbReference type="InterPro" id="IPR000651">
    <property type="entry name" value="Ras-like_Gua-exchang_fac_N"/>
</dbReference>
<dbReference type="Pfam" id="PF00618">
    <property type="entry name" value="RasGEF_N"/>
    <property type="match status" value="1"/>
</dbReference>
<dbReference type="Gene3D" id="1.10.840.10">
    <property type="entry name" value="Ras guanine-nucleotide exchange factors catalytic domain"/>
    <property type="match status" value="1"/>
</dbReference>
<gene>
    <name evidence="6" type="ORF">K7432_008450</name>
</gene>
<evidence type="ECO:0000313" key="7">
    <source>
        <dbReference type="Proteomes" id="UP001479436"/>
    </source>
</evidence>
<dbReference type="SMART" id="SM00229">
    <property type="entry name" value="RasGEFN"/>
    <property type="match status" value="1"/>
</dbReference>
<dbReference type="Gene3D" id="1.20.870.10">
    <property type="entry name" value="Son of sevenless (SoS) protein Chain: S domain 1"/>
    <property type="match status" value="1"/>
</dbReference>
<dbReference type="InterPro" id="IPR001895">
    <property type="entry name" value="RASGEF_cat_dom"/>
</dbReference>
<name>A0ABR2VYZ4_9FUNG</name>